<protein>
    <submittedName>
        <fullName evidence="1 2">Uncharacterized protein</fullName>
    </submittedName>
</protein>
<dbReference type="EMBL" id="ABJB010507184">
    <property type="status" value="NOT_ANNOTATED_CDS"/>
    <property type="molecule type" value="Genomic_DNA"/>
</dbReference>
<dbReference type="Proteomes" id="UP000001555">
    <property type="component" value="Unassembled WGS sequence"/>
</dbReference>
<reference evidence="1 3" key="1">
    <citation type="submission" date="2008-03" db="EMBL/GenBank/DDBJ databases">
        <title>Annotation of Ixodes scapularis.</title>
        <authorList>
            <consortium name="Ixodes scapularis Genome Project Consortium"/>
            <person name="Caler E."/>
            <person name="Hannick L.I."/>
            <person name="Bidwell S."/>
            <person name="Joardar V."/>
            <person name="Thiagarajan M."/>
            <person name="Amedeo P."/>
            <person name="Galinsky K.J."/>
            <person name="Schobel S."/>
            <person name="Inman J."/>
            <person name="Hostetler J."/>
            <person name="Miller J."/>
            <person name="Hammond M."/>
            <person name="Megy K."/>
            <person name="Lawson D."/>
            <person name="Kodira C."/>
            <person name="Sutton G."/>
            <person name="Meyer J."/>
            <person name="Hill C.A."/>
            <person name="Birren B."/>
            <person name="Nene V."/>
            <person name="Collins F."/>
            <person name="Alarcon-Chaidez F."/>
            <person name="Wikel S."/>
            <person name="Strausberg R."/>
        </authorList>
    </citation>
    <scope>NUCLEOTIDE SEQUENCE [LARGE SCALE GENOMIC DNA]</scope>
    <source>
        <strain evidence="3">Wikel</strain>
        <strain evidence="1">Wikel colony</strain>
    </source>
</reference>
<dbReference type="EnsemblMetazoa" id="ISCW003128-RA">
    <property type="protein sequence ID" value="ISCW003128-PA"/>
    <property type="gene ID" value="ISCW003128"/>
</dbReference>
<sequence>GGVYGRPAGGFYGSPGGGFYGRPGGGVFGSPDSVQNPFYGTSGGLFRRVKRQIVSDDVLIRGFRHVRRLDADTCILRAACEAAADDGVFGDDGDLAIQFVLSLRYDNDAPWHPYLLSARVGQNFRSHETCRRIFQACARSRIDVGEIARKRLLEVLRCIQVTC</sequence>
<accession>B7PDD2</accession>
<dbReference type="InParanoid" id="B7PDD2"/>
<organism>
    <name type="scientific">Ixodes scapularis</name>
    <name type="common">Black-legged tick</name>
    <name type="synonym">Deer tick</name>
    <dbReference type="NCBI Taxonomy" id="6945"/>
    <lineage>
        <taxon>Eukaryota</taxon>
        <taxon>Metazoa</taxon>
        <taxon>Ecdysozoa</taxon>
        <taxon>Arthropoda</taxon>
        <taxon>Chelicerata</taxon>
        <taxon>Arachnida</taxon>
        <taxon>Acari</taxon>
        <taxon>Parasitiformes</taxon>
        <taxon>Ixodida</taxon>
        <taxon>Ixodoidea</taxon>
        <taxon>Ixodidae</taxon>
        <taxon>Ixodinae</taxon>
        <taxon>Ixodes</taxon>
    </lineage>
</organism>
<gene>
    <name evidence="2" type="primary">8028244</name>
    <name evidence="1" type="ORF">IscW_ISCW003128</name>
</gene>
<dbReference type="PaxDb" id="6945-B7PDD2"/>
<dbReference type="HOGENOM" id="CLU_1631234_0_0_1"/>
<dbReference type="AlphaFoldDB" id="B7PDD2"/>
<feature type="non-terminal residue" evidence="1">
    <location>
        <position position="1"/>
    </location>
</feature>
<proteinExistence type="predicted"/>
<evidence type="ECO:0000313" key="2">
    <source>
        <dbReference type="EnsemblMetazoa" id="ISCW003128-PA"/>
    </source>
</evidence>
<reference evidence="2" key="2">
    <citation type="submission" date="2020-05" db="UniProtKB">
        <authorList>
            <consortium name="EnsemblMetazoa"/>
        </authorList>
    </citation>
    <scope>IDENTIFICATION</scope>
    <source>
        <strain evidence="2">wikel</strain>
    </source>
</reference>
<keyword evidence="3" id="KW-1185">Reference proteome</keyword>
<evidence type="ECO:0000313" key="1">
    <source>
        <dbReference type="EMBL" id="EEC04604.1"/>
    </source>
</evidence>
<name>B7PDD2_IXOSC</name>
<evidence type="ECO:0000313" key="3">
    <source>
        <dbReference type="Proteomes" id="UP000001555"/>
    </source>
</evidence>
<dbReference type="VEuPathDB" id="VectorBase:ISCW003128"/>
<dbReference type="VEuPathDB" id="VectorBase:ISCI003128"/>
<dbReference type="EMBL" id="DS689404">
    <property type="protein sequence ID" value="EEC04604.1"/>
    <property type="molecule type" value="Genomic_DNA"/>
</dbReference>